<evidence type="ECO:0000313" key="3">
    <source>
        <dbReference type="Proteomes" id="UP000285875"/>
    </source>
</evidence>
<reference evidence="3" key="1">
    <citation type="submission" date="2017-12" db="EMBL/GenBank/DDBJ databases">
        <title>Whole genome sequencing of Acidipropionibacterium jensenii strains JS279 and JS280.</title>
        <authorList>
            <person name="Deptula P."/>
            <person name="Laine P."/>
            <person name="Smolander O.-P."/>
            <person name="Paulin L."/>
            <person name="Auvinen P."/>
            <person name="Varmanen P."/>
        </authorList>
    </citation>
    <scope>NUCLEOTIDE SEQUENCE [LARGE SCALE GENOMIC DNA]</scope>
    <source>
        <strain evidence="3">JS280</strain>
    </source>
</reference>
<evidence type="ECO:0000313" key="2">
    <source>
        <dbReference type="EMBL" id="AZZ39001.1"/>
    </source>
</evidence>
<accession>A0A3Q9UHN8</accession>
<dbReference type="InterPro" id="IPR006083">
    <property type="entry name" value="PRK/URK"/>
</dbReference>
<organism evidence="2 3">
    <name type="scientific">Acidipropionibacterium jensenii</name>
    <dbReference type="NCBI Taxonomy" id="1749"/>
    <lineage>
        <taxon>Bacteria</taxon>
        <taxon>Bacillati</taxon>
        <taxon>Actinomycetota</taxon>
        <taxon>Actinomycetes</taxon>
        <taxon>Propionibacteriales</taxon>
        <taxon>Propionibacteriaceae</taxon>
        <taxon>Acidipropionibacterium</taxon>
    </lineage>
</organism>
<evidence type="ECO:0000259" key="1">
    <source>
        <dbReference type="Pfam" id="PF00485"/>
    </source>
</evidence>
<gene>
    <name evidence="2" type="ORF">C0Z10_03675</name>
</gene>
<dbReference type="Gene3D" id="3.40.50.300">
    <property type="entry name" value="P-loop containing nucleotide triphosphate hydrolases"/>
    <property type="match status" value="1"/>
</dbReference>
<feature type="domain" description="Phosphoribulokinase/uridine kinase" evidence="1">
    <location>
        <begin position="6"/>
        <end position="146"/>
    </location>
</feature>
<dbReference type="AlphaFoldDB" id="A0A3Q9UHN8"/>
<keyword evidence="2" id="KW-0418">Kinase</keyword>
<dbReference type="GO" id="GO:0005524">
    <property type="term" value="F:ATP binding"/>
    <property type="evidence" value="ECO:0007669"/>
    <property type="project" value="InterPro"/>
</dbReference>
<dbReference type="InterPro" id="IPR027417">
    <property type="entry name" value="P-loop_NTPase"/>
</dbReference>
<dbReference type="EMBL" id="CP025570">
    <property type="protein sequence ID" value="AZZ39001.1"/>
    <property type="molecule type" value="Genomic_DNA"/>
</dbReference>
<protein>
    <submittedName>
        <fullName evidence="2">Uridine kinase</fullName>
    </submittedName>
</protein>
<keyword evidence="2" id="KW-0808">Transferase</keyword>
<dbReference type="SUPFAM" id="SSF52540">
    <property type="entry name" value="P-loop containing nucleoside triphosphate hydrolases"/>
    <property type="match status" value="1"/>
</dbReference>
<dbReference type="Proteomes" id="UP000285875">
    <property type="component" value="Chromosome"/>
</dbReference>
<proteinExistence type="predicted"/>
<sequence length="209" mass="22938">MASCTIILLAGPSGSGKSRLARLTAVPQVRLDDFYRNGDDPDLPRVHGMVDWDDVDSWDMAAAVAALSRLVASGRAVTPHYVISENRTRGSQEICTAGSPAVLAEGIFATDLLAPCRAAGLAVLPIWLDRPRDLNFARRLGRDLRQHRKQPSILLRRGLALRQDERELRGRAVARGFQPMRMALARREIAALAPDTQIWAAPSLSNTRI</sequence>
<name>A0A3Q9UHN8_9ACTN</name>
<dbReference type="Pfam" id="PF00485">
    <property type="entry name" value="PRK"/>
    <property type="match status" value="1"/>
</dbReference>
<dbReference type="GO" id="GO:0016301">
    <property type="term" value="F:kinase activity"/>
    <property type="evidence" value="ECO:0007669"/>
    <property type="project" value="UniProtKB-KW"/>
</dbReference>
<dbReference type="KEGG" id="aji:C0Z10_03675"/>